<accession>A0A1M7CVT2</accession>
<dbReference type="InterPro" id="IPR020843">
    <property type="entry name" value="ER"/>
</dbReference>
<dbReference type="PANTHER" id="PTHR48106:SF5">
    <property type="entry name" value="ZINC-CONTAINING ALCOHOL DEHYDROGENASE"/>
    <property type="match status" value="1"/>
</dbReference>
<dbReference type="Gene3D" id="3.40.50.720">
    <property type="entry name" value="NAD(P)-binding Rossmann-like Domain"/>
    <property type="match status" value="1"/>
</dbReference>
<evidence type="ECO:0000313" key="5">
    <source>
        <dbReference type="Proteomes" id="UP000183208"/>
    </source>
</evidence>
<gene>
    <name evidence="4" type="ORF">SAMN05444171_5058</name>
</gene>
<dbReference type="RefSeq" id="WP_074824846.1">
    <property type="nucleotide sequence ID" value="NZ_FNTI01000001.1"/>
</dbReference>
<dbReference type="EMBL" id="FNTI01000001">
    <property type="protein sequence ID" value="SED75771.1"/>
    <property type="molecule type" value="Genomic_DNA"/>
</dbReference>
<keyword evidence="2" id="KW-0560">Oxidoreductase</keyword>
<dbReference type="CDD" id="cd08268">
    <property type="entry name" value="MDR2"/>
    <property type="match status" value="1"/>
</dbReference>
<keyword evidence="1" id="KW-0521">NADP</keyword>
<sequence length="327" mass="34117">MSRSVRFHEFGGPEVLRIEDVVVPDPGPNEVHLRIKAIGLNRSEVLTRSGKSATKAILPAQLGLEAAGVIEAFGSDVDGLAVGDRVAVIPGELGRGYYGELALAPARTLVKVPHNQSWQDAAATWMAFGTAWTGLIEIARLSAGRTVLITAASSSTGLAAIQIARKVGATPIALTRTSAKAAALLEAGAAQVIATEEQDLVAEVARLTGGKGANVVFDAVGGPTFEKLTEVTATGGLLIVYGRLSPEATPLPLGQVLWKDLTVRGFGLPTTVARDDKLAALKQFIGEGLASGELRPIIAKTFPFDEIVAAHRYIETGAQFGKVVVTV</sequence>
<feature type="domain" description="Enoyl reductase (ER)" evidence="3">
    <location>
        <begin position="11"/>
        <end position="325"/>
    </location>
</feature>
<evidence type="ECO:0000259" key="3">
    <source>
        <dbReference type="SMART" id="SM00829"/>
    </source>
</evidence>
<evidence type="ECO:0000256" key="1">
    <source>
        <dbReference type="ARBA" id="ARBA00022857"/>
    </source>
</evidence>
<organism evidence="4 5">
    <name type="scientific">Bradyrhizobium lablabi</name>
    <dbReference type="NCBI Taxonomy" id="722472"/>
    <lineage>
        <taxon>Bacteria</taxon>
        <taxon>Pseudomonadati</taxon>
        <taxon>Pseudomonadota</taxon>
        <taxon>Alphaproteobacteria</taxon>
        <taxon>Hyphomicrobiales</taxon>
        <taxon>Nitrobacteraceae</taxon>
        <taxon>Bradyrhizobium</taxon>
    </lineage>
</organism>
<dbReference type="SUPFAM" id="SSF51735">
    <property type="entry name" value="NAD(P)-binding Rossmann-fold domains"/>
    <property type="match status" value="1"/>
</dbReference>
<dbReference type="SUPFAM" id="SSF50129">
    <property type="entry name" value="GroES-like"/>
    <property type="match status" value="1"/>
</dbReference>
<dbReference type="AlphaFoldDB" id="A0A1M7CVT2"/>
<dbReference type="InterPro" id="IPR036291">
    <property type="entry name" value="NAD(P)-bd_dom_sf"/>
</dbReference>
<dbReference type="Pfam" id="PF08240">
    <property type="entry name" value="ADH_N"/>
    <property type="match status" value="1"/>
</dbReference>
<protein>
    <submittedName>
        <fullName evidence="4">NADPH:quinone reductase</fullName>
    </submittedName>
</protein>
<reference evidence="4 5" key="1">
    <citation type="submission" date="2016-10" db="EMBL/GenBank/DDBJ databases">
        <authorList>
            <person name="de Groot N.N."/>
        </authorList>
    </citation>
    <scope>NUCLEOTIDE SEQUENCE [LARGE SCALE GENOMIC DNA]</scope>
    <source>
        <strain evidence="4 5">GAS522</strain>
    </source>
</reference>
<evidence type="ECO:0000313" key="4">
    <source>
        <dbReference type="EMBL" id="SED75771.1"/>
    </source>
</evidence>
<evidence type="ECO:0000256" key="2">
    <source>
        <dbReference type="ARBA" id="ARBA00023002"/>
    </source>
</evidence>
<dbReference type="InterPro" id="IPR013149">
    <property type="entry name" value="ADH-like_C"/>
</dbReference>
<dbReference type="InterPro" id="IPR011032">
    <property type="entry name" value="GroES-like_sf"/>
</dbReference>
<dbReference type="GO" id="GO:0016651">
    <property type="term" value="F:oxidoreductase activity, acting on NAD(P)H"/>
    <property type="evidence" value="ECO:0007669"/>
    <property type="project" value="TreeGrafter"/>
</dbReference>
<dbReference type="Gene3D" id="3.90.180.10">
    <property type="entry name" value="Medium-chain alcohol dehydrogenases, catalytic domain"/>
    <property type="match status" value="1"/>
</dbReference>
<dbReference type="InterPro" id="IPR013154">
    <property type="entry name" value="ADH-like_N"/>
</dbReference>
<dbReference type="OrthoDB" id="9805883at2"/>
<name>A0A1M7CVT2_9BRAD</name>
<dbReference type="SMART" id="SM00829">
    <property type="entry name" value="PKS_ER"/>
    <property type="match status" value="1"/>
</dbReference>
<dbReference type="GO" id="GO:0070402">
    <property type="term" value="F:NADPH binding"/>
    <property type="evidence" value="ECO:0007669"/>
    <property type="project" value="TreeGrafter"/>
</dbReference>
<dbReference type="Pfam" id="PF00107">
    <property type="entry name" value="ADH_zinc_N"/>
    <property type="match status" value="1"/>
</dbReference>
<dbReference type="PANTHER" id="PTHR48106">
    <property type="entry name" value="QUINONE OXIDOREDUCTASE PIG3-RELATED"/>
    <property type="match status" value="1"/>
</dbReference>
<dbReference type="Proteomes" id="UP000183208">
    <property type="component" value="Unassembled WGS sequence"/>
</dbReference>
<proteinExistence type="predicted"/>